<reference evidence="2" key="1">
    <citation type="submission" date="2021-01" db="EMBL/GenBank/DDBJ databases">
        <title>Genome public.</title>
        <authorList>
            <person name="Liu C."/>
            <person name="Sun Q."/>
        </authorList>
    </citation>
    <scope>NUCLEOTIDE SEQUENCE</scope>
    <source>
        <strain evidence="2">M6</strain>
    </source>
</reference>
<gene>
    <name evidence="2" type="ORF">JKK62_11325</name>
</gene>
<dbReference type="RefSeq" id="WP_201428006.1">
    <property type="nucleotide sequence ID" value="NZ_JAEQMG010000118.1"/>
</dbReference>
<feature type="transmembrane region" description="Helical" evidence="1">
    <location>
        <begin position="38"/>
        <end position="57"/>
    </location>
</feature>
<comment type="caution">
    <text evidence="2">The sequence shown here is derived from an EMBL/GenBank/DDBJ whole genome shotgun (WGS) entry which is preliminary data.</text>
</comment>
<feature type="transmembrane region" description="Helical" evidence="1">
    <location>
        <begin position="172"/>
        <end position="195"/>
    </location>
</feature>
<dbReference type="Proteomes" id="UP000633365">
    <property type="component" value="Unassembled WGS sequence"/>
</dbReference>
<protein>
    <recommendedName>
        <fullName evidence="4">MFS transporter</fullName>
    </recommendedName>
</protein>
<keyword evidence="1" id="KW-0812">Transmembrane</keyword>
<keyword evidence="3" id="KW-1185">Reference proteome</keyword>
<accession>A0A935C2H6</accession>
<evidence type="ECO:0000256" key="1">
    <source>
        <dbReference type="SAM" id="Phobius"/>
    </source>
</evidence>
<feature type="transmembrane region" description="Helical" evidence="1">
    <location>
        <begin position="120"/>
        <end position="140"/>
    </location>
</feature>
<feature type="transmembrane region" description="Helical" evidence="1">
    <location>
        <begin position="97"/>
        <end position="114"/>
    </location>
</feature>
<dbReference type="AlphaFoldDB" id="A0A935C2H6"/>
<dbReference type="InterPro" id="IPR036259">
    <property type="entry name" value="MFS_trans_sf"/>
</dbReference>
<feature type="transmembrane region" description="Helical" evidence="1">
    <location>
        <begin position="69"/>
        <end position="90"/>
    </location>
</feature>
<organism evidence="2 3">
    <name type="scientific">Ruminococcus difficilis</name>
    <dbReference type="NCBI Taxonomy" id="2763069"/>
    <lineage>
        <taxon>Bacteria</taxon>
        <taxon>Bacillati</taxon>
        <taxon>Bacillota</taxon>
        <taxon>Clostridia</taxon>
        <taxon>Eubacteriales</taxon>
        <taxon>Oscillospiraceae</taxon>
        <taxon>Ruminococcus</taxon>
    </lineage>
</organism>
<dbReference type="EMBL" id="JAEQMG010000118">
    <property type="protein sequence ID" value="MBK6089221.1"/>
    <property type="molecule type" value="Genomic_DNA"/>
</dbReference>
<evidence type="ECO:0000313" key="3">
    <source>
        <dbReference type="Proteomes" id="UP000633365"/>
    </source>
</evidence>
<keyword evidence="1" id="KW-0472">Membrane</keyword>
<proteinExistence type="predicted"/>
<evidence type="ECO:0008006" key="4">
    <source>
        <dbReference type="Google" id="ProtNLM"/>
    </source>
</evidence>
<dbReference type="SUPFAM" id="SSF103473">
    <property type="entry name" value="MFS general substrate transporter"/>
    <property type="match status" value="1"/>
</dbReference>
<name>A0A935C2H6_9FIRM</name>
<feature type="transmembrane region" description="Helical" evidence="1">
    <location>
        <begin position="147"/>
        <end position="166"/>
    </location>
</feature>
<sequence>MADRAEPALAFADSVCGRLKEGDGQENLTQYRFANTRFRASVIIALAVFVVAVRAYMGYGIPTSWNKTTAQSIMLFCCMGVGKAMGGVLVDTIGIRATSLISTLGALPLLLFGAEVMSVSLIGIAFFSMTMAITLALIVSCLPKAPGVAFGFTTVGLFLGTAPVFFFRIHSFVINCIMISTLSVLCVIILCMICAKRTARKEV</sequence>
<evidence type="ECO:0000313" key="2">
    <source>
        <dbReference type="EMBL" id="MBK6089221.1"/>
    </source>
</evidence>
<keyword evidence="1" id="KW-1133">Transmembrane helix</keyword>